<accession>A0A699YRW0</accession>
<dbReference type="SUPFAM" id="SSF50978">
    <property type="entry name" value="WD40 repeat-like"/>
    <property type="match status" value="1"/>
</dbReference>
<dbReference type="Gene3D" id="2.130.10.10">
    <property type="entry name" value="YVTN repeat-like/Quinoprotein amine dehydrogenase"/>
    <property type="match status" value="1"/>
</dbReference>
<organism evidence="1 2">
    <name type="scientific">Haematococcus lacustris</name>
    <name type="common">Green alga</name>
    <name type="synonym">Haematococcus pluvialis</name>
    <dbReference type="NCBI Taxonomy" id="44745"/>
    <lineage>
        <taxon>Eukaryota</taxon>
        <taxon>Viridiplantae</taxon>
        <taxon>Chlorophyta</taxon>
        <taxon>core chlorophytes</taxon>
        <taxon>Chlorophyceae</taxon>
        <taxon>CS clade</taxon>
        <taxon>Chlamydomonadales</taxon>
        <taxon>Haematococcaceae</taxon>
        <taxon>Haematococcus</taxon>
    </lineage>
</organism>
<dbReference type="Proteomes" id="UP000485058">
    <property type="component" value="Unassembled WGS sequence"/>
</dbReference>
<evidence type="ECO:0000313" key="1">
    <source>
        <dbReference type="EMBL" id="GFH05812.1"/>
    </source>
</evidence>
<dbReference type="PANTHER" id="PTHR32215">
    <property type="entry name" value="CILIA- AND FLAGELLA-ASSOCIATED PROTEIN 57"/>
    <property type="match status" value="1"/>
</dbReference>
<dbReference type="AlphaFoldDB" id="A0A699YRW0"/>
<feature type="non-terminal residue" evidence="1">
    <location>
        <position position="301"/>
    </location>
</feature>
<comment type="caution">
    <text evidence="1">The sequence shown here is derived from an EMBL/GenBank/DDBJ whole genome shotgun (WGS) entry which is preliminary data.</text>
</comment>
<dbReference type="PANTHER" id="PTHR32215:SF0">
    <property type="entry name" value="CILIA- AND FLAGELLA-ASSOCIATED PROTEIN 57"/>
    <property type="match status" value="1"/>
</dbReference>
<feature type="non-terminal residue" evidence="1">
    <location>
        <position position="1"/>
    </location>
</feature>
<evidence type="ECO:0000313" key="2">
    <source>
        <dbReference type="Proteomes" id="UP000485058"/>
    </source>
</evidence>
<name>A0A699YRW0_HAELA</name>
<keyword evidence="2" id="KW-1185">Reference proteome</keyword>
<dbReference type="InterPro" id="IPR015943">
    <property type="entry name" value="WD40/YVTN_repeat-like_dom_sf"/>
</dbReference>
<proteinExistence type="predicted"/>
<reference evidence="1 2" key="1">
    <citation type="submission" date="2020-02" db="EMBL/GenBank/DDBJ databases">
        <title>Draft genome sequence of Haematococcus lacustris strain NIES-144.</title>
        <authorList>
            <person name="Morimoto D."/>
            <person name="Nakagawa S."/>
            <person name="Yoshida T."/>
            <person name="Sawayama S."/>
        </authorList>
    </citation>
    <scope>NUCLEOTIDE SEQUENCE [LARGE SCALE GENOMIC DNA]</scope>
    <source>
        <strain evidence="1 2">NIES-144</strain>
    </source>
</reference>
<dbReference type="InterPro" id="IPR036322">
    <property type="entry name" value="WD40_repeat_dom_sf"/>
</dbReference>
<gene>
    <name evidence="1" type="ORF">HaLaN_00337</name>
</gene>
<dbReference type="EMBL" id="BLLF01000009">
    <property type="protein sequence ID" value="GFH05812.1"/>
    <property type="molecule type" value="Genomic_DNA"/>
</dbReference>
<sequence length="301" mass="32095">MASSEVSDTAELQDGALINPRFAFGMTGQGQYAMTYLDGGKLVYPVGVHLALYSSHQEEDVSVYSLATSKRVKALPIEPGMTGGCTAIQSLNFSENSKLLITQWGDPSYILHIWSPVDDTLLVTLGPSLVSLYKLDGETGGCRTMVVATLDDGLGAFSCVAWLMGNLLALGRESGHLQVNQDAEVKGLLLPDPEDSLTTLVARGRGLVAGGRKGRLYFYDPPDASLRKSGSKEVFLLTRTLDAHIPGRAISALAVSSGEDGLALCTSNNELLLLSLSSVLEREEKQLDTVLGKGFGLLDDQ</sequence>
<protein>
    <submittedName>
        <fullName evidence="1">WD_REPEATS_REGION domain-containing protein</fullName>
    </submittedName>
</protein>
<dbReference type="InterPro" id="IPR052993">
    <property type="entry name" value="CFA-57"/>
</dbReference>